<dbReference type="Proteomes" id="UP000271098">
    <property type="component" value="Unassembled WGS sequence"/>
</dbReference>
<dbReference type="WBParaSite" id="GPUH_0001996101-mRNA-1">
    <property type="protein sequence ID" value="GPUH_0001996101-mRNA-1"/>
    <property type="gene ID" value="GPUH_0001996101"/>
</dbReference>
<dbReference type="AlphaFoldDB" id="A0A183EG45"/>
<keyword evidence="2" id="KW-1185">Reference proteome</keyword>
<organism evidence="3">
    <name type="scientific">Gongylonema pulchrum</name>
    <dbReference type="NCBI Taxonomy" id="637853"/>
    <lineage>
        <taxon>Eukaryota</taxon>
        <taxon>Metazoa</taxon>
        <taxon>Ecdysozoa</taxon>
        <taxon>Nematoda</taxon>
        <taxon>Chromadorea</taxon>
        <taxon>Rhabditida</taxon>
        <taxon>Spirurina</taxon>
        <taxon>Spiruromorpha</taxon>
        <taxon>Spiruroidea</taxon>
        <taxon>Gongylonematidae</taxon>
        <taxon>Gongylonema</taxon>
    </lineage>
</organism>
<proteinExistence type="predicted"/>
<evidence type="ECO:0000313" key="1">
    <source>
        <dbReference type="EMBL" id="VDN34935.1"/>
    </source>
</evidence>
<protein>
    <submittedName>
        <fullName evidence="3">Secreted protein</fullName>
    </submittedName>
</protein>
<evidence type="ECO:0000313" key="3">
    <source>
        <dbReference type="WBParaSite" id="GPUH_0001996101-mRNA-1"/>
    </source>
</evidence>
<name>A0A183EG45_9BILA</name>
<evidence type="ECO:0000313" key="2">
    <source>
        <dbReference type="Proteomes" id="UP000271098"/>
    </source>
</evidence>
<gene>
    <name evidence="1" type="ORF">GPUH_LOCUS19935</name>
</gene>
<sequence>MRQFSASRKRHKQPQGLKLALGQFAMTSALAAPWPRSLPPRNRFMVKYCKCPQLALGQRLLTQSWNIPDGPVRSWVFASDLKYSGN</sequence>
<accession>A0A183EG45</accession>
<reference evidence="3" key="1">
    <citation type="submission" date="2016-06" db="UniProtKB">
        <authorList>
            <consortium name="WormBaseParasite"/>
        </authorList>
    </citation>
    <scope>IDENTIFICATION</scope>
</reference>
<reference evidence="1 2" key="2">
    <citation type="submission" date="2018-11" db="EMBL/GenBank/DDBJ databases">
        <authorList>
            <consortium name="Pathogen Informatics"/>
        </authorList>
    </citation>
    <scope>NUCLEOTIDE SEQUENCE [LARGE SCALE GENOMIC DNA]</scope>
</reference>
<dbReference type="EMBL" id="UYRT01089453">
    <property type="protein sequence ID" value="VDN34935.1"/>
    <property type="molecule type" value="Genomic_DNA"/>
</dbReference>